<proteinExistence type="predicted"/>
<dbReference type="OrthoDB" id="886917at2"/>
<evidence type="ECO:0000313" key="2">
    <source>
        <dbReference type="Proteomes" id="UP000177506"/>
    </source>
</evidence>
<dbReference type="EMBL" id="MDZA01000415">
    <property type="protein sequence ID" value="OGX83587.1"/>
    <property type="molecule type" value="Genomic_DNA"/>
</dbReference>
<comment type="caution">
    <text evidence="1">The sequence shown here is derived from an EMBL/GenBank/DDBJ whole genome shotgun (WGS) entry which is preliminary data.</text>
</comment>
<keyword evidence="2" id="KW-1185">Reference proteome</keyword>
<dbReference type="RefSeq" id="WP_070746159.1">
    <property type="nucleotide sequence ID" value="NZ_MDZA01000415.1"/>
</dbReference>
<dbReference type="AlphaFoldDB" id="A0A1G1SY76"/>
<evidence type="ECO:0000313" key="1">
    <source>
        <dbReference type="EMBL" id="OGX83587.1"/>
    </source>
</evidence>
<organism evidence="1 2">
    <name type="scientific">Hymenobacter coccineus</name>
    <dbReference type="NCBI Taxonomy" id="1908235"/>
    <lineage>
        <taxon>Bacteria</taxon>
        <taxon>Pseudomonadati</taxon>
        <taxon>Bacteroidota</taxon>
        <taxon>Cytophagia</taxon>
        <taxon>Cytophagales</taxon>
        <taxon>Hymenobacteraceae</taxon>
        <taxon>Hymenobacter</taxon>
    </lineage>
</organism>
<accession>A0A1G1SY76</accession>
<reference evidence="1 2" key="1">
    <citation type="submission" date="2016-08" db="EMBL/GenBank/DDBJ databases">
        <title>Hymenobacter coccineus sp. nov., Hymenobacter lapidarius sp. nov. and Hymenobacter glacialis sp. nov., isolated from Antarctic soil.</title>
        <authorList>
            <person name="Sedlacek I."/>
            <person name="Kralova S."/>
            <person name="Kyrova K."/>
            <person name="Maslanova I."/>
            <person name="Stankova E."/>
            <person name="Vrbovska V."/>
            <person name="Nemec M."/>
            <person name="Bartak M."/>
            <person name="Svec P."/>
            <person name="Busse H.-J."/>
            <person name="Pantucek R."/>
        </authorList>
    </citation>
    <scope>NUCLEOTIDE SEQUENCE [LARGE SCALE GENOMIC DNA]</scope>
    <source>
        <strain evidence="1 2">CCM 8649</strain>
    </source>
</reference>
<name>A0A1G1SY76_9BACT</name>
<protein>
    <submittedName>
        <fullName evidence="1">Uncharacterized protein</fullName>
    </submittedName>
</protein>
<dbReference type="Proteomes" id="UP000177506">
    <property type="component" value="Unassembled WGS sequence"/>
</dbReference>
<sequence>MKDLSEALAHFATITSAGFAQAAPGTAPGQRPQATVTTFYLYGYFVGEDSDTLLCGHPDLVY</sequence>
<gene>
    <name evidence="1" type="ORF">BEN49_02230</name>
</gene>